<comment type="caution">
    <text evidence="7">The sequence shown here is derived from an EMBL/GenBank/DDBJ whole genome shotgun (WGS) entry which is preliminary data.</text>
</comment>
<evidence type="ECO:0000256" key="6">
    <source>
        <dbReference type="SAM" id="Phobius"/>
    </source>
</evidence>
<keyword evidence="4 6" id="KW-1133">Transmembrane helix</keyword>
<dbReference type="eggNOG" id="COG4399">
    <property type="taxonomic scope" value="Bacteria"/>
</dbReference>
<accession>D6SLP0</accession>
<comment type="subcellular location">
    <subcellularLocation>
        <location evidence="1">Endomembrane system</location>
    </subcellularLocation>
</comment>
<evidence type="ECO:0000256" key="2">
    <source>
        <dbReference type="ARBA" id="ARBA00008053"/>
    </source>
</evidence>
<dbReference type="OrthoDB" id="3631561at2"/>
<keyword evidence="8" id="KW-1185">Reference proteome</keyword>
<dbReference type="Proteomes" id="UP000005496">
    <property type="component" value="Unassembled WGS sequence"/>
</dbReference>
<evidence type="ECO:0000256" key="4">
    <source>
        <dbReference type="ARBA" id="ARBA00022989"/>
    </source>
</evidence>
<feature type="transmembrane region" description="Helical" evidence="6">
    <location>
        <begin position="178"/>
        <end position="200"/>
    </location>
</feature>
<dbReference type="PANTHER" id="PTHR35791">
    <property type="entry name" value="UPF0754 MEMBRANE PROTEIN YHEB"/>
    <property type="match status" value="1"/>
</dbReference>
<gene>
    <name evidence="7" type="ORF">Dthio_PD3030</name>
</gene>
<evidence type="ECO:0000313" key="7">
    <source>
        <dbReference type="EMBL" id="EFI35601.1"/>
    </source>
</evidence>
<dbReference type="RefSeq" id="WP_008868730.1">
    <property type="nucleotide sequence ID" value="NZ_ACJN02000001.1"/>
</dbReference>
<dbReference type="Pfam" id="PF04286">
    <property type="entry name" value="DUF445"/>
    <property type="match status" value="1"/>
</dbReference>
<dbReference type="InterPro" id="IPR007383">
    <property type="entry name" value="DUF445"/>
</dbReference>
<comment type="similarity">
    <text evidence="2">Belongs to the UPF0754 family.</text>
</comment>
<name>D6SLP0_9BACT</name>
<reference evidence="7" key="1">
    <citation type="submission" date="2010-05" db="EMBL/GenBank/DDBJ databases">
        <title>The draft genome of Desulfonatronospira thiodismutans ASO3-1.</title>
        <authorList>
            <consortium name="US DOE Joint Genome Institute (JGI-PGF)"/>
            <person name="Lucas S."/>
            <person name="Copeland A."/>
            <person name="Lapidus A."/>
            <person name="Cheng J.-F."/>
            <person name="Bruce D."/>
            <person name="Goodwin L."/>
            <person name="Pitluck S."/>
            <person name="Chertkov O."/>
            <person name="Brettin T."/>
            <person name="Detter J.C."/>
            <person name="Han C."/>
            <person name="Land M.L."/>
            <person name="Hauser L."/>
            <person name="Kyrpides N."/>
            <person name="Mikhailova N."/>
            <person name="Muyzer G."/>
            <person name="Woyke T."/>
        </authorList>
    </citation>
    <scope>NUCLEOTIDE SEQUENCE [LARGE SCALE GENOMIC DNA]</scope>
    <source>
        <strain evidence="7">ASO3-1</strain>
    </source>
</reference>
<dbReference type="GO" id="GO:0012505">
    <property type="term" value="C:endomembrane system"/>
    <property type="evidence" value="ECO:0007669"/>
    <property type="project" value="UniProtKB-SubCell"/>
</dbReference>
<evidence type="ECO:0000256" key="5">
    <source>
        <dbReference type="ARBA" id="ARBA00023136"/>
    </source>
</evidence>
<feature type="transmembrane region" description="Helical" evidence="6">
    <location>
        <begin position="6"/>
        <end position="25"/>
    </location>
</feature>
<protein>
    <recommendedName>
        <fullName evidence="9">YheB</fullName>
    </recommendedName>
</protein>
<dbReference type="AlphaFoldDB" id="D6SLP0"/>
<evidence type="ECO:0000256" key="1">
    <source>
        <dbReference type="ARBA" id="ARBA00004308"/>
    </source>
</evidence>
<organism evidence="7 8">
    <name type="scientific">Desulfonatronospira thiodismutans ASO3-1</name>
    <dbReference type="NCBI Taxonomy" id="555779"/>
    <lineage>
        <taxon>Bacteria</taxon>
        <taxon>Pseudomonadati</taxon>
        <taxon>Thermodesulfobacteriota</taxon>
        <taxon>Desulfovibrionia</taxon>
        <taxon>Desulfovibrionales</taxon>
        <taxon>Desulfonatronovibrionaceae</taxon>
        <taxon>Desulfonatronospira</taxon>
    </lineage>
</organism>
<sequence length="201" mass="23535">MEYYKFILAPFIGALIGWITNYLAVKMLFYPRRPVNILGWKLQGVFPKRQQELASNLGTLVERELISHEDIQNVINDPRFRERLRNILSEYIHNLLSRKLNSVHPVLGSILSSRVADSLQSRLHRESEKILPQLLQRVAEELEHTLDFKEVVRSKVESFSMDKLEEILYTIMRKEFRFIEIIGAVLGFVIGILQALFFFFA</sequence>
<keyword evidence="3 6" id="KW-0812">Transmembrane</keyword>
<evidence type="ECO:0000256" key="3">
    <source>
        <dbReference type="ARBA" id="ARBA00022692"/>
    </source>
</evidence>
<evidence type="ECO:0000313" key="8">
    <source>
        <dbReference type="Proteomes" id="UP000005496"/>
    </source>
</evidence>
<proteinExistence type="inferred from homology"/>
<dbReference type="PANTHER" id="PTHR35791:SF1">
    <property type="entry name" value="UPF0754 MEMBRANE PROTEIN YHEB"/>
    <property type="match status" value="1"/>
</dbReference>
<evidence type="ECO:0008006" key="9">
    <source>
        <dbReference type="Google" id="ProtNLM"/>
    </source>
</evidence>
<dbReference type="EMBL" id="ACJN02000001">
    <property type="protein sequence ID" value="EFI35601.1"/>
    <property type="molecule type" value="Genomic_DNA"/>
</dbReference>
<keyword evidence="5 6" id="KW-0472">Membrane</keyword>